<keyword evidence="2" id="KW-0229">DNA integration</keyword>
<evidence type="ECO:0000259" key="6">
    <source>
        <dbReference type="PROSITE" id="PS51898"/>
    </source>
</evidence>
<comment type="caution">
    <text evidence="8">The sequence shown here is derived from an EMBL/GenBank/DDBJ whole genome shotgun (WGS) entry which is preliminary data.</text>
</comment>
<dbReference type="InterPro" id="IPR013762">
    <property type="entry name" value="Integrase-like_cat_sf"/>
</dbReference>
<dbReference type="Pfam" id="PF00589">
    <property type="entry name" value="Phage_integrase"/>
    <property type="match status" value="1"/>
</dbReference>
<dbReference type="InterPro" id="IPR044068">
    <property type="entry name" value="CB"/>
</dbReference>
<dbReference type="PROSITE" id="PS51900">
    <property type="entry name" value="CB"/>
    <property type="match status" value="1"/>
</dbReference>
<protein>
    <submittedName>
        <fullName evidence="8">Site-specific integrase</fullName>
    </submittedName>
</protein>
<dbReference type="CDD" id="cd01189">
    <property type="entry name" value="INT_ICEBs1_C_like"/>
    <property type="match status" value="1"/>
</dbReference>
<keyword evidence="4" id="KW-0233">DNA recombination</keyword>
<comment type="similarity">
    <text evidence="1">Belongs to the 'phage' integrase family.</text>
</comment>
<dbReference type="RefSeq" id="WP_127979943.1">
    <property type="nucleotide sequence ID" value="NZ_RJIC01000001.1"/>
</dbReference>
<feature type="domain" description="Tyr recombinase" evidence="6">
    <location>
        <begin position="195"/>
        <end position="376"/>
    </location>
</feature>
<sequence>MKNAFNLYKRDYKGESTLYLNYYDKNDKRFRVSLRKATDCPKMKTDEALEYLKDKSLKEILDFVNRLEAMKNANKRVKNAEKRTHRIQSKITILQALERFLSLKIGLKQTSINSLENVFNSIFSVMGLKESDKLKKITQERISRYHEKTLILYKKNTIHNLNANLKSFLAFCETERFIEKNPYFAITLKNAKEAKPIEPFSLEEVKTLIENAPSLRLKAFLAVAFFTGMRTGEQLALLWEDIDFNNKTITINKSLNELGQITTPKNKPSVREIDLLEPVGKILKELQASEPANQKFVFISMPKRSTMFQRAFRSLLRALKLKDRKLYTTRHTFASLMLSQGEEAIWISKTLGHKDLNTTYKTYSHYIPKQEKERAAFLKGEL</sequence>
<evidence type="ECO:0000313" key="8">
    <source>
        <dbReference type="EMBL" id="RVZ65731.1"/>
    </source>
</evidence>
<dbReference type="Gene3D" id="1.10.443.10">
    <property type="entry name" value="Intergrase catalytic core"/>
    <property type="match status" value="1"/>
</dbReference>
<dbReference type="PANTHER" id="PTHR30629:SF2">
    <property type="entry name" value="PROPHAGE INTEGRASE INTS-RELATED"/>
    <property type="match status" value="1"/>
</dbReference>
<proteinExistence type="inferred from homology"/>
<evidence type="ECO:0000256" key="3">
    <source>
        <dbReference type="ARBA" id="ARBA00023125"/>
    </source>
</evidence>
<reference evidence="8 9" key="1">
    <citation type="submission" date="2018-10" db="EMBL/GenBank/DDBJ databases">
        <title>Genetic determinants and prediction of antibiotic resistance phenotypes in Helicobacter pylori.</title>
        <authorList>
            <person name="Wagner K."/>
        </authorList>
    </citation>
    <scope>NUCLEOTIDE SEQUENCE [LARGE SCALE GENOMIC DNA]</scope>
    <source>
        <strain evidence="8 9">ZH117</strain>
    </source>
</reference>
<evidence type="ECO:0000256" key="2">
    <source>
        <dbReference type="ARBA" id="ARBA00022908"/>
    </source>
</evidence>
<dbReference type="InterPro" id="IPR011010">
    <property type="entry name" value="DNA_brk_join_enz"/>
</dbReference>
<evidence type="ECO:0000256" key="4">
    <source>
        <dbReference type="ARBA" id="ARBA00023172"/>
    </source>
</evidence>
<dbReference type="SUPFAM" id="SSF56349">
    <property type="entry name" value="DNA breaking-rejoining enzymes"/>
    <property type="match status" value="1"/>
</dbReference>
<dbReference type="AlphaFoldDB" id="A0A438ZP95"/>
<dbReference type="EMBL" id="RJIC01000001">
    <property type="protein sequence ID" value="RVZ65731.1"/>
    <property type="molecule type" value="Genomic_DNA"/>
</dbReference>
<dbReference type="GO" id="GO:0015074">
    <property type="term" value="P:DNA integration"/>
    <property type="evidence" value="ECO:0007669"/>
    <property type="project" value="UniProtKB-KW"/>
</dbReference>
<dbReference type="PANTHER" id="PTHR30629">
    <property type="entry name" value="PROPHAGE INTEGRASE"/>
    <property type="match status" value="1"/>
</dbReference>
<organism evidence="8 9">
    <name type="scientific">Helicobacter pylori</name>
    <name type="common">Campylobacter pylori</name>
    <dbReference type="NCBI Taxonomy" id="210"/>
    <lineage>
        <taxon>Bacteria</taxon>
        <taxon>Pseudomonadati</taxon>
        <taxon>Campylobacterota</taxon>
        <taxon>Epsilonproteobacteria</taxon>
        <taxon>Campylobacterales</taxon>
        <taxon>Helicobacteraceae</taxon>
        <taxon>Helicobacter</taxon>
    </lineage>
</organism>
<dbReference type="InterPro" id="IPR050808">
    <property type="entry name" value="Phage_Integrase"/>
</dbReference>
<feature type="domain" description="Core-binding (CB)" evidence="7">
    <location>
        <begin position="91"/>
        <end position="173"/>
    </location>
</feature>
<evidence type="ECO:0000313" key="9">
    <source>
        <dbReference type="Proteomes" id="UP000288704"/>
    </source>
</evidence>
<dbReference type="InterPro" id="IPR002104">
    <property type="entry name" value="Integrase_catalytic"/>
</dbReference>
<dbReference type="PROSITE" id="PS51898">
    <property type="entry name" value="TYR_RECOMBINASE"/>
    <property type="match status" value="1"/>
</dbReference>
<evidence type="ECO:0000259" key="7">
    <source>
        <dbReference type="PROSITE" id="PS51900"/>
    </source>
</evidence>
<gene>
    <name evidence="8" type="ORF">EC574_00065</name>
</gene>
<dbReference type="GO" id="GO:0003677">
    <property type="term" value="F:DNA binding"/>
    <property type="evidence" value="ECO:0007669"/>
    <property type="project" value="UniProtKB-UniRule"/>
</dbReference>
<evidence type="ECO:0000256" key="5">
    <source>
        <dbReference type="PROSITE-ProRule" id="PRU01248"/>
    </source>
</evidence>
<dbReference type="InterPro" id="IPR010998">
    <property type="entry name" value="Integrase_recombinase_N"/>
</dbReference>
<dbReference type="Gene3D" id="1.10.150.130">
    <property type="match status" value="1"/>
</dbReference>
<dbReference type="Proteomes" id="UP000288704">
    <property type="component" value="Unassembled WGS sequence"/>
</dbReference>
<keyword evidence="3 5" id="KW-0238">DNA-binding</keyword>
<dbReference type="GO" id="GO:0006310">
    <property type="term" value="P:DNA recombination"/>
    <property type="evidence" value="ECO:0007669"/>
    <property type="project" value="UniProtKB-KW"/>
</dbReference>
<name>A0A438ZP95_HELPX</name>
<accession>A0A438ZP95</accession>
<evidence type="ECO:0000256" key="1">
    <source>
        <dbReference type="ARBA" id="ARBA00008857"/>
    </source>
</evidence>